<evidence type="ECO:0000256" key="1">
    <source>
        <dbReference type="ARBA" id="ARBA00022723"/>
    </source>
</evidence>
<dbReference type="OrthoDB" id="195679at2759"/>
<sequence>RDLQTELVEKQKVRIRNAEASGDGHCYNCGRLFMAVFNTPTECHICRHEFCRMCLEKMPKSKDLICKFCRFERIIGVMMIMMAPQLQLGVGRLCVGHLEKGRLV</sequence>
<dbReference type="Gene3D" id="3.30.40.10">
    <property type="entry name" value="Zinc/RING finger domain, C3HC4 (zinc finger)"/>
    <property type="match status" value="1"/>
</dbReference>
<dbReference type="InterPro" id="IPR013083">
    <property type="entry name" value="Znf_RING/FYVE/PHD"/>
</dbReference>
<dbReference type="InterPro" id="IPR017907">
    <property type="entry name" value="Znf_RING_CS"/>
</dbReference>
<name>A0A8J4WE46_9TREM</name>
<protein>
    <recommendedName>
        <fullName evidence="5">RING-type domain-containing protein</fullName>
    </recommendedName>
</protein>
<dbReference type="Proteomes" id="UP000748531">
    <property type="component" value="Unassembled WGS sequence"/>
</dbReference>
<organism evidence="6 7">
    <name type="scientific">Paragonimus heterotremus</name>
    <dbReference type="NCBI Taxonomy" id="100268"/>
    <lineage>
        <taxon>Eukaryota</taxon>
        <taxon>Metazoa</taxon>
        <taxon>Spiralia</taxon>
        <taxon>Lophotrochozoa</taxon>
        <taxon>Platyhelminthes</taxon>
        <taxon>Trematoda</taxon>
        <taxon>Digenea</taxon>
        <taxon>Plagiorchiida</taxon>
        <taxon>Troglotremata</taxon>
        <taxon>Troglotrematidae</taxon>
        <taxon>Paragonimus</taxon>
    </lineage>
</organism>
<evidence type="ECO:0000259" key="5">
    <source>
        <dbReference type="PROSITE" id="PS50089"/>
    </source>
</evidence>
<evidence type="ECO:0000313" key="7">
    <source>
        <dbReference type="Proteomes" id="UP000748531"/>
    </source>
</evidence>
<dbReference type="Pfam" id="PF02318">
    <property type="entry name" value="FYVE_2"/>
    <property type="match status" value="1"/>
</dbReference>
<evidence type="ECO:0000256" key="2">
    <source>
        <dbReference type="ARBA" id="ARBA00022771"/>
    </source>
</evidence>
<comment type="caution">
    <text evidence="6">The sequence shown here is derived from an EMBL/GenBank/DDBJ whole genome shotgun (WGS) entry which is preliminary data.</text>
</comment>
<evidence type="ECO:0000256" key="4">
    <source>
        <dbReference type="PROSITE-ProRule" id="PRU00175"/>
    </source>
</evidence>
<keyword evidence="1" id="KW-0479">Metal-binding</keyword>
<keyword evidence="3" id="KW-0862">Zinc</keyword>
<feature type="domain" description="RING-type" evidence="5">
    <location>
        <begin position="26"/>
        <end position="70"/>
    </location>
</feature>
<feature type="non-terminal residue" evidence="6">
    <location>
        <position position="104"/>
    </location>
</feature>
<dbReference type="InterPro" id="IPR041282">
    <property type="entry name" value="FYVE_2"/>
</dbReference>
<dbReference type="EMBL" id="LUCH01007434">
    <property type="protein sequence ID" value="KAF5396744.1"/>
    <property type="molecule type" value="Genomic_DNA"/>
</dbReference>
<proteinExistence type="predicted"/>
<keyword evidence="7" id="KW-1185">Reference proteome</keyword>
<gene>
    <name evidence="6" type="ORF">PHET_10036</name>
</gene>
<dbReference type="InterPro" id="IPR011011">
    <property type="entry name" value="Znf_FYVE_PHD"/>
</dbReference>
<dbReference type="GO" id="GO:0008270">
    <property type="term" value="F:zinc ion binding"/>
    <property type="evidence" value="ECO:0007669"/>
    <property type="project" value="UniProtKB-KW"/>
</dbReference>
<dbReference type="PROSITE" id="PS00518">
    <property type="entry name" value="ZF_RING_1"/>
    <property type="match status" value="1"/>
</dbReference>
<keyword evidence="2 4" id="KW-0863">Zinc-finger</keyword>
<dbReference type="SUPFAM" id="SSF57903">
    <property type="entry name" value="FYVE/PHD zinc finger"/>
    <property type="match status" value="1"/>
</dbReference>
<reference evidence="6" key="1">
    <citation type="submission" date="2019-05" db="EMBL/GenBank/DDBJ databases">
        <title>Annotation for the trematode Paragonimus heterotremus.</title>
        <authorList>
            <person name="Choi Y.-J."/>
        </authorList>
    </citation>
    <scope>NUCLEOTIDE SEQUENCE</scope>
    <source>
        <strain evidence="6">LC</strain>
    </source>
</reference>
<dbReference type="PROSITE" id="PS50089">
    <property type="entry name" value="ZF_RING_2"/>
    <property type="match status" value="1"/>
</dbReference>
<accession>A0A8J4WE46</accession>
<dbReference type="AlphaFoldDB" id="A0A8J4WE46"/>
<evidence type="ECO:0000313" key="6">
    <source>
        <dbReference type="EMBL" id="KAF5396744.1"/>
    </source>
</evidence>
<evidence type="ECO:0000256" key="3">
    <source>
        <dbReference type="ARBA" id="ARBA00022833"/>
    </source>
</evidence>
<dbReference type="InterPro" id="IPR001841">
    <property type="entry name" value="Znf_RING"/>
</dbReference>